<feature type="non-terminal residue" evidence="2">
    <location>
        <position position="1"/>
    </location>
</feature>
<protein>
    <submittedName>
        <fullName evidence="2">Uncharacterized protein</fullName>
    </submittedName>
</protein>
<keyword evidence="3" id="KW-1185">Reference proteome</keyword>
<dbReference type="Proteomes" id="UP001058974">
    <property type="component" value="Chromosome 7"/>
</dbReference>
<reference evidence="2 3" key="1">
    <citation type="journal article" date="2022" name="Nat. Genet.">
        <title>Improved pea reference genome and pan-genome highlight genomic features and evolutionary characteristics.</title>
        <authorList>
            <person name="Yang T."/>
            <person name="Liu R."/>
            <person name="Luo Y."/>
            <person name="Hu S."/>
            <person name="Wang D."/>
            <person name="Wang C."/>
            <person name="Pandey M.K."/>
            <person name="Ge S."/>
            <person name="Xu Q."/>
            <person name="Li N."/>
            <person name="Li G."/>
            <person name="Huang Y."/>
            <person name="Saxena R.K."/>
            <person name="Ji Y."/>
            <person name="Li M."/>
            <person name="Yan X."/>
            <person name="He Y."/>
            <person name="Liu Y."/>
            <person name="Wang X."/>
            <person name="Xiang C."/>
            <person name="Varshney R.K."/>
            <person name="Ding H."/>
            <person name="Gao S."/>
            <person name="Zong X."/>
        </authorList>
    </citation>
    <scope>NUCLEOTIDE SEQUENCE [LARGE SCALE GENOMIC DNA]</scope>
    <source>
        <strain evidence="2 3">cv. Zhongwan 6</strain>
    </source>
</reference>
<evidence type="ECO:0000256" key="1">
    <source>
        <dbReference type="SAM" id="MobiDB-lite"/>
    </source>
</evidence>
<accession>A0A9D4VVU3</accession>
<dbReference type="Gramene" id="Psat07G0511500-T2">
    <property type="protein sequence ID" value="KAI5389695.1"/>
    <property type="gene ID" value="KIW84_075115"/>
</dbReference>
<dbReference type="AlphaFoldDB" id="A0A9D4VVU3"/>
<comment type="caution">
    <text evidence="2">The sequence shown here is derived from an EMBL/GenBank/DDBJ whole genome shotgun (WGS) entry which is preliminary data.</text>
</comment>
<feature type="region of interest" description="Disordered" evidence="1">
    <location>
        <begin position="19"/>
        <end position="44"/>
    </location>
</feature>
<evidence type="ECO:0000313" key="3">
    <source>
        <dbReference type="Proteomes" id="UP001058974"/>
    </source>
</evidence>
<gene>
    <name evidence="2" type="ORF">KIW84_075115</name>
</gene>
<proteinExistence type="predicted"/>
<dbReference type="EMBL" id="JAMSHJ010000007">
    <property type="protein sequence ID" value="KAI5389695.1"/>
    <property type="molecule type" value="Genomic_DNA"/>
</dbReference>
<evidence type="ECO:0000313" key="2">
    <source>
        <dbReference type="EMBL" id="KAI5389695.1"/>
    </source>
</evidence>
<sequence>KIEFSRRSDISFSSSIVDSLCGSDDDDSKPEGRGSVNFKSRSDKVADSVTNGNFLLEMDRVHSLQKSLSAKVEVSNLISPLENDYLSKVQFNPVKKRMNNFKKSRSL</sequence>
<name>A0A9D4VVU3_PEA</name>
<organism evidence="2 3">
    <name type="scientific">Pisum sativum</name>
    <name type="common">Garden pea</name>
    <name type="synonym">Lathyrus oleraceus</name>
    <dbReference type="NCBI Taxonomy" id="3888"/>
    <lineage>
        <taxon>Eukaryota</taxon>
        <taxon>Viridiplantae</taxon>
        <taxon>Streptophyta</taxon>
        <taxon>Embryophyta</taxon>
        <taxon>Tracheophyta</taxon>
        <taxon>Spermatophyta</taxon>
        <taxon>Magnoliopsida</taxon>
        <taxon>eudicotyledons</taxon>
        <taxon>Gunneridae</taxon>
        <taxon>Pentapetalae</taxon>
        <taxon>rosids</taxon>
        <taxon>fabids</taxon>
        <taxon>Fabales</taxon>
        <taxon>Fabaceae</taxon>
        <taxon>Papilionoideae</taxon>
        <taxon>50 kb inversion clade</taxon>
        <taxon>NPAAA clade</taxon>
        <taxon>Hologalegina</taxon>
        <taxon>IRL clade</taxon>
        <taxon>Fabeae</taxon>
        <taxon>Lathyrus</taxon>
    </lineage>
</organism>